<name>A0A3P4AUB6_THETH</name>
<dbReference type="RefSeq" id="WP_172596994.1">
    <property type="nucleotide sequence ID" value="NZ_AP025619.1"/>
</dbReference>
<dbReference type="EMBL" id="LR027520">
    <property type="protein sequence ID" value="VCU54735.1"/>
    <property type="molecule type" value="Genomic_DNA"/>
</dbReference>
<organism evidence="1 2">
    <name type="scientific">Thermus thermophilus</name>
    <dbReference type="NCBI Taxonomy" id="274"/>
    <lineage>
        <taxon>Bacteria</taxon>
        <taxon>Thermotogati</taxon>
        <taxon>Deinococcota</taxon>
        <taxon>Deinococci</taxon>
        <taxon>Thermales</taxon>
        <taxon>Thermaceae</taxon>
        <taxon>Thermus</taxon>
    </lineage>
</organism>
<sequence>MDRQGGPAYLREGRVRVEPLVSEAVPLEALPGHFQNRLQGRGLDRIKTLVRL</sequence>
<evidence type="ECO:0000313" key="2">
    <source>
        <dbReference type="Proteomes" id="UP000279841"/>
    </source>
</evidence>
<evidence type="ECO:0000313" key="1">
    <source>
        <dbReference type="EMBL" id="VCU54735.1"/>
    </source>
</evidence>
<keyword evidence="1" id="KW-0614">Plasmid</keyword>
<reference evidence="1 2" key="1">
    <citation type="submission" date="2018-10" db="EMBL/GenBank/DDBJ databases">
        <authorList>
            <person name="Peiro R."/>
            <person name="Begona"/>
            <person name="Cbmso G."/>
            <person name="Lopez M."/>
            <person name="Gonzalez S."/>
            <person name="Sacristan E."/>
            <person name="Castillo E."/>
        </authorList>
    </citation>
    <scope>NUCLEOTIDE SEQUENCE [LARGE SCALE GENOMIC DNA]</scope>
    <source>
        <strain evidence="1">TTHNAR1</strain>
        <plasmid evidence="2">4</plasmid>
    </source>
</reference>
<geneLocation type="plasmid" evidence="1 2">
    <name>4</name>
</geneLocation>
<accession>A0A3P4AUB6</accession>
<dbReference type="AlphaFoldDB" id="A0A3P4AUB6"/>
<dbReference type="Proteomes" id="UP000279841">
    <property type="component" value="Plasmid 4"/>
</dbReference>
<protein>
    <submittedName>
        <fullName evidence="1">Uncharacterized protein</fullName>
    </submittedName>
</protein>
<gene>
    <name evidence="1" type="ORF">TTHNP4_00143</name>
</gene>
<proteinExistence type="predicted"/>